<protein>
    <submittedName>
        <fullName evidence="2">Uncharacterized protein</fullName>
    </submittedName>
</protein>
<dbReference type="Pfam" id="PF13975">
    <property type="entry name" value="gag-asp_proteas"/>
    <property type="match status" value="1"/>
</dbReference>
<keyword evidence="3" id="KW-1185">Reference proteome</keyword>
<feature type="region of interest" description="Disordered" evidence="1">
    <location>
        <begin position="41"/>
        <end position="85"/>
    </location>
</feature>
<dbReference type="EMBL" id="JAVXUP010002320">
    <property type="protein sequence ID" value="KAK3004054.1"/>
    <property type="molecule type" value="Genomic_DNA"/>
</dbReference>
<comment type="caution">
    <text evidence="2">The sequence shown here is derived from an EMBL/GenBank/DDBJ whole genome shotgun (WGS) entry which is preliminary data.</text>
</comment>
<dbReference type="SUPFAM" id="SSF50630">
    <property type="entry name" value="Acid proteases"/>
    <property type="match status" value="1"/>
</dbReference>
<dbReference type="CDD" id="cd00303">
    <property type="entry name" value="retropepsin_like"/>
    <property type="match status" value="1"/>
</dbReference>
<organism evidence="2 3">
    <name type="scientific">Escallonia herrerae</name>
    <dbReference type="NCBI Taxonomy" id="1293975"/>
    <lineage>
        <taxon>Eukaryota</taxon>
        <taxon>Viridiplantae</taxon>
        <taxon>Streptophyta</taxon>
        <taxon>Embryophyta</taxon>
        <taxon>Tracheophyta</taxon>
        <taxon>Spermatophyta</taxon>
        <taxon>Magnoliopsida</taxon>
        <taxon>eudicotyledons</taxon>
        <taxon>Gunneridae</taxon>
        <taxon>Pentapetalae</taxon>
        <taxon>asterids</taxon>
        <taxon>campanulids</taxon>
        <taxon>Escalloniales</taxon>
        <taxon>Escalloniaceae</taxon>
        <taxon>Escallonia</taxon>
    </lineage>
</organism>
<dbReference type="AlphaFoldDB" id="A0AA88V950"/>
<feature type="compositionally biased region" description="Basic and acidic residues" evidence="1">
    <location>
        <begin position="41"/>
        <end position="65"/>
    </location>
</feature>
<gene>
    <name evidence="2" type="ORF">RJ639_019511</name>
</gene>
<sequence length="145" mass="16430">MSERQRLCFFVNGLQQWVATELRQRETHDLTSVMAIVERLEDFKQGERPRSPRHEHAKYGGDGRSKSGSPKATDDEWSGDEGLDVAGKTQEALVDTGATHNFMTPRTAKWLGLKPTTYGSWFTIVNAKERPTKGVVKNIDLRIDR</sequence>
<reference evidence="2" key="1">
    <citation type="submission" date="2022-12" db="EMBL/GenBank/DDBJ databases">
        <title>Draft genome assemblies for two species of Escallonia (Escalloniales).</title>
        <authorList>
            <person name="Chanderbali A."/>
            <person name="Dervinis C."/>
            <person name="Anghel I."/>
            <person name="Soltis D."/>
            <person name="Soltis P."/>
            <person name="Zapata F."/>
        </authorList>
    </citation>
    <scope>NUCLEOTIDE SEQUENCE</scope>
    <source>
        <strain evidence="2">UCBG64.0493</strain>
        <tissue evidence="2">Leaf</tissue>
    </source>
</reference>
<name>A0AA88V950_9ASTE</name>
<evidence type="ECO:0000313" key="3">
    <source>
        <dbReference type="Proteomes" id="UP001188597"/>
    </source>
</evidence>
<accession>A0AA88V950</accession>
<dbReference type="Proteomes" id="UP001188597">
    <property type="component" value="Unassembled WGS sequence"/>
</dbReference>
<evidence type="ECO:0000256" key="1">
    <source>
        <dbReference type="SAM" id="MobiDB-lite"/>
    </source>
</evidence>
<dbReference type="InterPro" id="IPR021109">
    <property type="entry name" value="Peptidase_aspartic_dom_sf"/>
</dbReference>
<dbReference type="Gene3D" id="2.40.70.10">
    <property type="entry name" value="Acid Proteases"/>
    <property type="match status" value="1"/>
</dbReference>
<proteinExistence type="predicted"/>
<evidence type="ECO:0000313" key="2">
    <source>
        <dbReference type="EMBL" id="KAK3004054.1"/>
    </source>
</evidence>